<evidence type="ECO:0000313" key="3">
    <source>
        <dbReference type="EMBL" id="CCK72143.1"/>
    </source>
</evidence>
<dbReference type="KEGG" id="kng:KNAG_0J00600"/>
<keyword evidence="4" id="KW-1185">Reference proteome</keyword>
<dbReference type="Proteomes" id="UP000006310">
    <property type="component" value="Chromosome 10"/>
</dbReference>
<evidence type="ECO:0000313" key="4">
    <source>
        <dbReference type="Proteomes" id="UP000006310"/>
    </source>
</evidence>
<evidence type="ECO:0000256" key="2">
    <source>
        <dbReference type="SAM" id="Phobius"/>
    </source>
</evidence>
<dbReference type="OrthoDB" id="5915222at2759"/>
<dbReference type="AlphaFoldDB" id="J7RQQ8"/>
<proteinExistence type="predicted"/>
<keyword evidence="2" id="KW-1133">Transmembrane helix</keyword>
<keyword evidence="2" id="KW-0472">Membrane</keyword>
<gene>
    <name evidence="3" type="primary">KNAG0J00600</name>
    <name evidence="3" type="ordered locus">KNAG_0J00600</name>
</gene>
<evidence type="ECO:0000256" key="1">
    <source>
        <dbReference type="SAM" id="MobiDB-lite"/>
    </source>
</evidence>
<dbReference type="RefSeq" id="XP_022466388.1">
    <property type="nucleotide sequence ID" value="XM_022610054.1"/>
</dbReference>
<accession>J7RQQ8</accession>
<reference evidence="4" key="2">
    <citation type="submission" date="2012-08" db="EMBL/GenBank/DDBJ databases">
        <title>Genome sequence of Kazachstania naganishii.</title>
        <authorList>
            <person name="Gordon J.L."/>
            <person name="Armisen D."/>
            <person name="Proux-Wera E."/>
            <person name="OhEigeartaigh S.S."/>
            <person name="Byrne K.P."/>
            <person name="Wolfe K.H."/>
        </authorList>
    </citation>
    <scope>NUCLEOTIDE SEQUENCE [LARGE SCALE GENOMIC DNA]</scope>
    <source>
        <strain evidence="4">ATCC MYA-139 / BCRC 22969 / CBS 8797 / CCRC 22969 / KCTC 17520 / NBRC 10181 / NCYC 3082</strain>
    </source>
</reference>
<sequence>MRWAILLLVVIVVAVIPIAHFISIVVIIGIACKIEKRPIPTSSRAILSCTVWTSWNLSVLWPTTKPSSVSAIRTLIHQNGLKMNWFRWNVAKDLFLLGEGSKTNLQTVQAWTGHGNLPLRVKPEGGRPSNCIQNLSSSSSSSSRRRKKLNIRLLFRDRVRI</sequence>
<organism evidence="3 4">
    <name type="scientific">Huiozyma naganishii (strain ATCC MYA-139 / BCRC 22969 / CBS 8797 / KCTC 17520 / NBRC 10181 / NCYC 3082 / Yp74L-3)</name>
    <name type="common">Yeast</name>
    <name type="synonym">Kazachstania naganishii</name>
    <dbReference type="NCBI Taxonomy" id="1071383"/>
    <lineage>
        <taxon>Eukaryota</taxon>
        <taxon>Fungi</taxon>
        <taxon>Dikarya</taxon>
        <taxon>Ascomycota</taxon>
        <taxon>Saccharomycotina</taxon>
        <taxon>Saccharomycetes</taxon>
        <taxon>Saccharomycetales</taxon>
        <taxon>Saccharomycetaceae</taxon>
        <taxon>Huiozyma</taxon>
    </lineage>
</organism>
<reference evidence="3 4" key="1">
    <citation type="journal article" date="2011" name="Proc. Natl. Acad. Sci. U.S.A.">
        <title>Evolutionary erosion of yeast sex chromosomes by mating-type switching accidents.</title>
        <authorList>
            <person name="Gordon J.L."/>
            <person name="Armisen D."/>
            <person name="Proux-Wera E."/>
            <person name="Oheigeartaigh S.S."/>
            <person name="Byrne K.P."/>
            <person name="Wolfe K.H."/>
        </authorList>
    </citation>
    <scope>NUCLEOTIDE SEQUENCE [LARGE SCALE GENOMIC DNA]</scope>
    <source>
        <strain evidence="4">ATCC MYA-139 / BCRC 22969 / CBS 8797 / CCRC 22969 / KCTC 17520 / NBRC 10181 / NCYC 3082</strain>
    </source>
</reference>
<feature type="region of interest" description="Disordered" evidence="1">
    <location>
        <begin position="124"/>
        <end position="144"/>
    </location>
</feature>
<dbReference type="EMBL" id="HE978323">
    <property type="protein sequence ID" value="CCK72143.1"/>
    <property type="molecule type" value="Genomic_DNA"/>
</dbReference>
<feature type="transmembrane region" description="Helical" evidence="2">
    <location>
        <begin position="6"/>
        <end position="32"/>
    </location>
</feature>
<name>J7RQQ8_HUIN7</name>
<keyword evidence="2" id="KW-0812">Transmembrane</keyword>
<dbReference type="HOGENOM" id="CLU_1643961_0_0_1"/>
<protein>
    <submittedName>
        <fullName evidence="3">Uncharacterized protein</fullName>
    </submittedName>
</protein>
<dbReference type="GeneID" id="34527898"/>
<dbReference type="PROSITE" id="PS51257">
    <property type="entry name" value="PROKAR_LIPOPROTEIN"/>
    <property type="match status" value="1"/>
</dbReference>